<dbReference type="OrthoDB" id="272271at2759"/>
<dbReference type="SUPFAM" id="SSF51197">
    <property type="entry name" value="Clavaminate synthase-like"/>
    <property type="match status" value="1"/>
</dbReference>
<evidence type="ECO:0000256" key="1">
    <source>
        <dbReference type="ARBA" id="ARBA00023002"/>
    </source>
</evidence>
<reference evidence="4 5" key="1">
    <citation type="journal article" date="2020" name="ISME J.">
        <title>Uncovering the hidden diversity of litter-decomposition mechanisms in mushroom-forming fungi.</title>
        <authorList>
            <person name="Floudas D."/>
            <person name="Bentzer J."/>
            <person name="Ahren D."/>
            <person name="Johansson T."/>
            <person name="Persson P."/>
            <person name="Tunlid A."/>
        </authorList>
    </citation>
    <scope>NUCLEOTIDE SEQUENCE [LARGE SCALE GENOMIC DNA]</scope>
    <source>
        <strain evidence="4 5">CBS 175.51</strain>
    </source>
</reference>
<dbReference type="Proteomes" id="UP000541558">
    <property type="component" value="Unassembled WGS sequence"/>
</dbReference>
<name>A0A8H5C3J1_9AGAR</name>
<dbReference type="Pfam" id="PF02668">
    <property type="entry name" value="TauD"/>
    <property type="match status" value="1"/>
</dbReference>
<dbReference type="InterPro" id="IPR042098">
    <property type="entry name" value="TauD-like_sf"/>
</dbReference>
<accession>A0A8H5C3J1</accession>
<dbReference type="Gene3D" id="3.60.130.10">
    <property type="entry name" value="Clavaminate synthase-like"/>
    <property type="match status" value="1"/>
</dbReference>
<evidence type="ECO:0000259" key="3">
    <source>
        <dbReference type="Pfam" id="PF02668"/>
    </source>
</evidence>
<evidence type="ECO:0000313" key="5">
    <source>
        <dbReference type="Proteomes" id="UP000541558"/>
    </source>
</evidence>
<gene>
    <name evidence="4" type="ORF">D9611_011990</name>
</gene>
<evidence type="ECO:0000313" key="4">
    <source>
        <dbReference type="EMBL" id="KAF5334607.1"/>
    </source>
</evidence>
<keyword evidence="5" id="KW-1185">Reference proteome</keyword>
<comment type="caution">
    <text evidence="4">The sequence shown here is derived from an EMBL/GenBank/DDBJ whole genome shotgun (WGS) entry which is preliminary data.</text>
</comment>
<organism evidence="4 5">
    <name type="scientific">Ephemerocybe angulata</name>
    <dbReference type="NCBI Taxonomy" id="980116"/>
    <lineage>
        <taxon>Eukaryota</taxon>
        <taxon>Fungi</taxon>
        <taxon>Dikarya</taxon>
        <taxon>Basidiomycota</taxon>
        <taxon>Agaricomycotina</taxon>
        <taxon>Agaricomycetes</taxon>
        <taxon>Agaricomycetidae</taxon>
        <taxon>Agaricales</taxon>
        <taxon>Agaricineae</taxon>
        <taxon>Psathyrellaceae</taxon>
        <taxon>Ephemerocybe</taxon>
    </lineage>
</organism>
<dbReference type="EMBL" id="JAACJK010000067">
    <property type="protein sequence ID" value="KAF5334607.1"/>
    <property type="molecule type" value="Genomic_DNA"/>
</dbReference>
<dbReference type="PANTHER" id="PTHR10696">
    <property type="entry name" value="GAMMA-BUTYROBETAINE HYDROXYLASE-RELATED"/>
    <property type="match status" value="1"/>
</dbReference>
<dbReference type="AlphaFoldDB" id="A0A8H5C3J1"/>
<dbReference type="GO" id="GO:0016491">
    <property type="term" value="F:oxidoreductase activity"/>
    <property type="evidence" value="ECO:0007669"/>
    <property type="project" value="UniProtKB-KW"/>
</dbReference>
<protein>
    <recommendedName>
        <fullName evidence="3">TauD/TfdA-like domain-containing protein</fullName>
    </recommendedName>
</protein>
<proteinExistence type="predicted"/>
<feature type="region of interest" description="Disordered" evidence="2">
    <location>
        <begin position="1"/>
        <end position="21"/>
    </location>
</feature>
<sequence>MATILSPAASLSQSQQPDIDYHPDEAKWRARTARRLADNPSLPDIPLPAGFPDTITGSLAWEGKDWNDETEWVYTLSTEELMEIDEAVQYFEGLNLPIYQISPSTFPLPTLGPVLQQLSSSHLHDPGTARGFVVIRSIPVATYTRFQNLAIYAGISVYIAPTRALQDPGTGGVIGHITDLRETFESSLLGAASYTNESQPFHSDPGDIVALFCLEVAGGGGGGSKLASSWRVYNELAKARPDLLGVLAGKFPLEMFNRAPPYRMRSMLFHHDGKIIIQNARRLCTGYMGLPRSKDIPPITEAQAEALDALHFLAEKYHLKLNFQKGDIQYVNNLCMFHARDEFLDTSEKRRHLVRIWLRNDELGWKVPPPLVKRWEVLYDAIPLEKQKFPLEPELRSASRGHTSK</sequence>
<feature type="domain" description="TauD/TfdA-like" evidence="3">
    <location>
        <begin position="101"/>
        <end position="357"/>
    </location>
</feature>
<dbReference type="InterPro" id="IPR050411">
    <property type="entry name" value="AlphaKG_dependent_hydroxylases"/>
</dbReference>
<evidence type="ECO:0000256" key="2">
    <source>
        <dbReference type="SAM" id="MobiDB-lite"/>
    </source>
</evidence>
<dbReference type="PANTHER" id="PTHR10696:SF54">
    <property type="entry name" value="FAMILY OXIDOREDUCTASE, PUTATIVE (AFU_ORTHOLOGUE AFUA_4G13850)-RELATED"/>
    <property type="match status" value="1"/>
</dbReference>
<feature type="compositionally biased region" description="Low complexity" evidence="2">
    <location>
        <begin position="1"/>
        <end position="17"/>
    </location>
</feature>
<keyword evidence="1" id="KW-0560">Oxidoreductase</keyword>
<dbReference type="InterPro" id="IPR003819">
    <property type="entry name" value="TauD/TfdA-like"/>
</dbReference>